<dbReference type="InterPro" id="IPR000679">
    <property type="entry name" value="Znf_GATA"/>
</dbReference>
<protein>
    <recommendedName>
        <fullName evidence="2">GATA zinc finger domain-containing protein 1</fullName>
    </recommendedName>
</protein>
<evidence type="ECO:0000256" key="2">
    <source>
        <dbReference type="ARBA" id="ARBA00014943"/>
    </source>
</evidence>
<evidence type="ECO:0000256" key="7">
    <source>
        <dbReference type="PROSITE-ProRule" id="PRU00094"/>
    </source>
</evidence>
<evidence type="ECO:0000313" key="11">
    <source>
        <dbReference type="Proteomes" id="UP000663860"/>
    </source>
</evidence>
<accession>A0A815G9N8</accession>
<reference evidence="9" key="1">
    <citation type="submission" date="2021-02" db="EMBL/GenBank/DDBJ databases">
        <authorList>
            <person name="Nowell W R."/>
        </authorList>
    </citation>
    <scope>NUCLEOTIDE SEQUENCE</scope>
</reference>
<dbReference type="PANTHER" id="PTHR13340">
    <property type="entry name" value="GATA ZINC FINGER DOMAIN-CONTAINING"/>
    <property type="match status" value="1"/>
</dbReference>
<keyword evidence="4 7" id="KW-0863">Zinc-finger</keyword>
<dbReference type="GO" id="GO:0005634">
    <property type="term" value="C:nucleus"/>
    <property type="evidence" value="ECO:0007669"/>
    <property type="project" value="UniProtKB-SubCell"/>
</dbReference>
<dbReference type="Proteomes" id="UP000663868">
    <property type="component" value="Unassembled WGS sequence"/>
</dbReference>
<evidence type="ECO:0000313" key="9">
    <source>
        <dbReference type="EMBL" id="CAF1335594.1"/>
    </source>
</evidence>
<dbReference type="EMBL" id="CAJNOE010000797">
    <property type="protein sequence ID" value="CAF1335594.1"/>
    <property type="molecule type" value="Genomic_DNA"/>
</dbReference>
<evidence type="ECO:0000313" key="10">
    <source>
        <dbReference type="EMBL" id="CAF3685676.1"/>
    </source>
</evidence>
<dbReference type="EMBL" id="CAJOBB010000465">
    <property type="protein sequence ID" value="CAF3685676.1"/>
    <property type="molecule type" value="Genomic_DNA"/>
</dbReference>
<dbReference type="GO" id="GO:0008270">
    <property type="term" value="F:zinc ion binding"/>
    <property type="evidence" value="ECO:0007669"/>
    <property type="project" value="UniProtKB-KW"/>
</dbReference>
<evidence type="ECO:0000259" key="8">
    <source>
        <dbReference type="PROSITE" id="PS50114"/>
    </source>
</evidence>
<dbReference type="AlphaFoldDB" id="A0A815G9N8"/>
<name>A0A815G9N8_9BILA</name>
<evidence type="ECO:0000256" key="4">
    <source>
        <dbReference type="ARBA" id="ARBA00022771"/>
    </source>
</evidence>
<evidence type="ECO:0000256" key="3">
    <source>
        <dbReference type="ARBA" id="ARBA00022723"/>
    </source>
</evidence>
<sequence>MSRLNQQSTIDPRNPRCRLCDTMTSVYWRVPARDLLLCNNCFLHDLKSSNQFCKLKRIDTNIEELPTLENRFQFSTQNIKDEQIISSSSSSSSSTITKSKRSKVIEPIKSQLPIKISTRQQSSFRSNRKTLAFKSKKPEKCLSQSTTFKLFDVLYSKGRRFEVGDIVYLIDSNLSYFYAQIRALFQDEHVNAFAFLTWLLPTSINTSTNNFHFDPNAYSIGPNEEYPRSLNSLSFVCHAPSDYFQVKTYPQSVTTDNKRSFNYIWTQVYDNNNINNNNNNNENDYSSTPTSIKRRRFV</sequence>
<comment type="subcellular location">
    <subcellularLocation>
        <location evidence="1">Nucleus</location>
    </subcellularLocation>
</comment>
<gene>
    <name evidence="9" type="ORF">IZO911_LOCUS35935</name>
    <name evidence="10" type="ORF">KXQ929_LOCUS9986</name>
</gene>
<dbReference type="InterPro" id="IPR039050">
    <property type="entry name" value="GATAD1"/>
</dbReference>
<keyword evidence="3" id="KW-0479">Metal-binding</keyword>
<comment type="caution">
    <text evidence="9">The sequence shown here is derived from an EMBL/GenBank/DDBJ whole genome shotgun (WGS) entry which is preliminary data.</text>
</comment>
<dbReference type="Proteomes" id="UP000663860">
    <property type="component" value="Unassembled WGS sequence"/>
</dbReference>
<dbReference type="SUPFAM" id="SSF57716">
    <property type="entry name" value="Glucocorticoid receptor-like (DNA-binding domain)"/>
    <property type="match status" value="1"/>
</dbReference>
<dbReference type="GO" id="GO:0006325">
    <property type="term" value="P:chromatin organization"/>
    <property type="evidence" value="ECO:0007669"/>
    <property type="project" value="TreeGrafter"/>
</dbReference>
<dbReference type="PROSITE" id="PS50114">
    <property type="entry name" value="GATA_ZN_FINGER_2"/>
    <property type="match status" value="1"/>
</dbReference>
<feature type="domain" description="GATA-type" evidence="8">
    <location>
        <begin position="16"/>
        <end position="44"/>
    </location>
</feature>
<dbReference type="PANTHER" id="PTHR13340:SF2">
    <property type="entry name" value="GATA ZINC FINGER DOMAIN-CONTAINING PROTEIN 1"/>
    <property type="match status" value="1"/>
</dbReference>
<evidence type="ECO:0000256" key="1">
    <source>
        <dbReference type="ARBA" id="ARBA00004123"/>
    </source>
</evidence>
<dbReference type="GO" id="GO:0043565">
    <property type="term" value="F:sequence-specific DNA binding"/>
    <property type="evidence" value="ECO:0007669"/>
    <property type="project" value="InterPro"/>
</dbReference>
<evidence type="ECO:0000256" key="6">
    <source>
        <dbReference type="ARBA" id="ARBA00023242"/>
    </source>
</evidence>
<proteinExistence type="predicted"/>
<dbReference type="GO" id="GO:0006355">
    <property type="term" value="P:regulation of DNA-templated transcription"/>
    <property type="evidence" value="ECO:0007669"/>
    <property type="project" value="InterPro"/>
</dbReference>
<evidence type="ECO:0000256" key="5">
    <source>
        <dbReference type="ARBA" id="ARBA00022833"/>
    </source>
</evidence>
<keyword evidence="6" id="KW-0539">Nucleus</keyword>
<keyword evidence="5" id="KW-0862">Zinc</keyword>
<organism evidence="9 11">
    <name type="scientific">Adineta steineri</name>
    <dbReference type="NCBI Taxonomy" id="433720"/>
    <lineage>
        <taxon>Eukaryota</taxon>
        <taxon>Metazoa</taxon>
        <taxon>Spiralia</taxon>
        <taxon>Gnathifera</taxon>
        <taxon>Rotifera</taxon>
        <taxon>Eurotatoria</taxon>
        <taxon>Bdelloidea</taxon>
        <taxon>Adinetida</taxon>
        <taxon>Adinetidae</taxon>
        <taxon>Adineta</taxon>
    </lineage>
</organism>